<name>A0ABW5DZQ3_9BACT</name>
<protein>
    <submittedName>
        <fullName evidence="2">Uncharacterized protein</fullName>
    </submittedName>
</protein>
<accession>A0ABW5DZQ3</accession>
<sequence>MIKPPKFLCLYASFFSLLMHPFSMGEQDYFGREKEPTGLSGNLFDLKNDFNLKPTPVSSGGGVKMEEFYKAFDGLVEQGFSEEALAKYSIGDETCNFEYMALRTAPADKVPAAFGSPYIDPRGVVILYEGEIEKAPTKEFRFAGAFDDAMAVVVNGKCVFYNSFHDVSKLKSKELSKRKKETKSKTADVYGEFITLKKGDKVKIAFAEVPGGNIGGALKVELKRFNYDEDDYDDPILHPFVARKVKRDLEDELEATGIKLELKRIPEFIFKLAEE</sequence>
<dbReference type="EMBL" id="JBHUJC010000003">
    <property type="protein sequence ID" value="MFD2275239.1"/>
    <property type="molecule type" value="Genomic_DNA"/>
</dbReference>
<evidence type="ECO:0000313" key="2">
    <source>
        <dbReference type="EMBL" id="MFD2275239.1"/>
    </source>
</evidence>
<evidence type="ECO:0000256" key="1">
    <source>
        <dbReference type="SAM" id="SignalP"/>
    </source>
</evidence>
<feature type="chain" id="PRO_5046873442" evidence="1">
    <location>
        <begin position="26"/>
        <end position="275"/>
    </location>
</feature>
<comment type="caution">
    <text evidence="2">The sequence shown here is derived from an EMBL/GenBank/DDBJ whole genome shotgun (WGS) entry which is preliminary data.</text>
</comment>
<keyword evidence="1" id="KW-0732">Signal</keyword>
<feature type="signal peptide" evidence="1">
    <location>
        <begin position="1"/>
        <end position="25"/>
    </location>
</feature>
<proteinExistence type="predicted"/>
<dbReference type="RefSeq" id="WP_377094990.1">
    <property type="nucleotide sequence ID" value="NZ_JBHSJM010000001.1"/>
</dbReference>
<organism evidence="2 3">
    <name type="scientific">Rubritalea spongiae</name>
    <dbReference type="NCBI Taxonomy" id="430797"/>
    <lineage>
        <taxon>Bacteria</taxon>
        <taxon>Pseudomonadati</taxon>
        <taxon>Verrucomicrobiota</taxon>
        <taxon>Verrucomicrobiia</taxon>
        <taxon>Verrucomicrobiales</taxon>
        <taxon>Rubritaleaceae</taxon>
        <taxon>Rubritalea</taxon>
    </lineage>
</organism>
<evidence type="ECO:0000313" key="3">
    <source>
        <dbReference type="Proteomes" id="UP001597297"/>
    </source>
</evidence>
<reference evidence="3" key="1">
    <citation type="journal article" date="2019" name="Int. J. Syst. Evol. Microbiol.">
        <title>The Global Catalogue of Microorganisms (GCM) 10K type strain sequencing project: providing services to taxonomists for standard genome sequencing and annotation.</title>
        <authorList>
            <consortium name="The Broad Institute Genomics Platform"/>
            <consortium name="The Broad Institute Genome Sequencing Center for Infectious Disease"/>
            <person name="Wu L."/>
            <person name="Ma J."/>
        </authorList>
    </citation>
    <scope>NUCLEOTIDE SEQUENCE [LARGE SCALE GENOMIC DNA]</scope>
    <source>
        <strain evidence="3">JCM 16545</strain>
    </source>
</reference>
<gene>
    <name evidence="2" type="ORF">ACFSQZ_02050</name>
</gene>
<keyword evidence="3" id="KW-1185">Reference proteome</keyword>
<dbReference type="Proteomes" id="UP001597297">
    <property type="component" value="Unassembled WGS sequence"/>
</dbReference>